<name>A0A1X0XIL5_MYCSI</name>
<dbReference type="InterPro" id="IPR000326">
    <property type="entry name" value="PAP2/HPO"/>
</dbReference>
<dbReference type="InterPro" id="IPR036938">
    <property type="entry name" value="PAP2/HPO_sf"/>
</dbReference>
<keyword evidence="5" id="KW-1185">Reference proteome</keyword>
<dbReference type="EMBL" id="MZZM01000045">
    <property type="protein sequence ID" value="ORJ52726.1"/>
    <property type="molecule type" value="Genomic_DNA"/>
</dbReference>
<evidence type="ECO:0000256" key="2">
    <source>
        <dbReference type="SAM" id="Phobius"/>
    </source>
</evidence>
<evidence type="ECO:0000313" key="4">
    <source>
        <dbReference type="EMBL" id="ORJ52726.1"/>
    </source>
</evidence>
<keyword evidence="2" id="KW-0472">Membrane</keyword>
<dbReference type="Pfam" id="PF01569">
    <property type="entry name" value="PAP2"/>
    <property type="match status" value="1"/>
</dbReference>
<evidence type="ECO:0000256" key="1">
    <source>
        <dbReference type="SAM" id="MobiDB-lite"/>
    </source>
</evidence>
<keyword evidence="2" id="KW-0812">Transmembrane</keyword>
<feature type="transmembrane region" description="Helical" evidence="2">
    <location>
        <begin position="72"/>
        <end position="91"/>
    </location>
</feature>
<dbReference type="Proteomes" id="UP000193040">
    <property type="component" value="Unassembled WGS sequence"/>
</dbReference>
<feature type="compositionally biased region" description="Polar residues" evidence="1">
    <location>
        <begin position="170"/>
        <end position="181"/>
    </location>
</feature>
<protein>
    <recommendedName>
        <fullName evidence="3">Phosphatidic acid phosphatase type 2/haloperoxidase domain-containing protein</fullName>
    </recommendedName>
</protein>
<feature type="domain" description="Phosphatidic acid phosphatase type 2/haloperoxidase" evidence="3">
    <location>
        <begin position="1"/>
        <end position="114"/>
    </location>
</feature>
<accession>A0A1X0XIL5</accession>
<feature type="region of interest" description="Disordered" evidence="1">
    <location>
        <begin position="141"/>
        <end position="181"/>
    </location>
</feature>
<evidence type="ECO:0000313" key="5">
    <source>
        <dbReference type="Proteomes" id="UP000193040"/>
    </source>
</evidence>
<reference evidence="4 5" key="1">
    <citation type="submission" date="2017-03" db="EMBL/GenBank/DDBJ databases">
        <title>Genomic insights into Mycobacterium simiae human colonization.</title>
        <authorList>
            <person name="Steffani J.L."/>
            <person name="Brunck M.E."/>
            <person name="Cruz E."/>
            <person name="Montiel R."/>
            <person name="Barona F."/>
        </authorList>
    </citation>
    <scope>NUCLEOTIDE SEQUENCE [LARGE SCALE GENOMIC DNA]</scope>
    <source>
        <strain evidence="4 5">MsiGto</strain>
    </source>
</reference>
<dbReference type="Gene3D" id="1.20.144.10">
    <property type="entry name" value="Phosphatidic acid phosphatase type 2/haloperoxidase"/>
    <property type="match status" value="1"/>
</dbReference>
<dbReference type="SUPFAM" id="SSF48317">
    <property type="entry name" value="Acid phosphatase/Vanadium-dependent haloperoxidase"/>
    <property type="match status" value="1"/>
</dbReference>
<feature type="transmembrane region" description="Helical" evidence="2">
    <location>
        <begin position="103"/>
        <end position="122"/>
    </location>
</feature>
<dbReference type="PANTHER" id="PTHR14969">
    <property type="entry name" value="SPHINGOSINE-1-PHOSPHATE PHOSPHOHYDROLASE"/>
    <property type="match status" value="1"/>
</dbReference>
<organism evidence="4 5">
    <name type="scientific">Mycobacterium simiae</name>
    <name type="common">Mycobacterium habana</name>
    <dbReference type="NCBI Taxonomy" id="1784"/>
    <lineage>
        <taxon>Bacteria</taxon>
        <taxon>Bacillati</taxon>
        <taxon>Actinomycetota</taxon>
        <taxon>Actinomycetes</taxon>
        <taxon>Mycobacteriales</taxon>
        <taxon>Mycobacteriaceae</taxon>
        <taxon>Mycobacterium</taxon>
        <taxon>Mycobacterium simiae complex</taxon>
    </lineage>
</organism>
<comment type="caution">
    <text evidence="4">The sequence shown here is derived from an EMBL/GenBank/DDBJ whole genome shotgun (WGS) entry which is preliminary data.</text>
</comment>
<sequence>MGDWSISTPNRDTANICERHFGHNKGAAPEPGYHASGFSFLSGHSTDAAVAAGIVRWLVAARLGRRGAGRPLLFALVIGYAAAVGASRVYLGIHWPTDVFGGWAFAVAWLACTVWVMSSAGGRPRGRQADRRRTAGVIPALTSTPLSLDSHRPPPASADQHRTGPAPLQRNATRSNIEGDQ</sequence>
<dbReference type="SMART" id="SM00014">
    <property type="entry name" value="acidPPc"/>
    <property type="match status" value="1"/>
</dbReference>
<gene>
    <name evidence="4" type="ORF">B5M45_30550</name>
</gene>
<dbReference type="AlphaFoldDB" id="A0A1X0XIL5"/>
<evidence type="ECO:0000259" key="3">
    <source>
        <dbReference type="SMART" id="SM00014"/>
    </source>
</evidence>
<dbReference type="PANTHER" id="PTHR14969:SF13">
    <property type="entry name" value="AT30094P"/>
    <property type="match status" value="1"/>
</dbReference>
<proteinExistence type="predicted"/>
<dbReference type="RefSeq" id="WP_082811608.1">
    <property type="nucleotide sequence ID" value="NZ_MZZM01000045.1"/>
</dbReference>
<keyword evidence="2" id="KW-1133">Transmembrane helix</keyword>